<dbReference type="InterPro" id="IPR022122">
    <property type="entry name" value="DUF3657"/>
</dbReference>
<sequence>MISGTIEIFVYLKELRNIDLFQQGVYQLKIGIYKKDDTQLDVISAQPYMTVEQKRFFNKQTTDTYVQSSKLIDTSFYSKAFVIKYCDQIVELNEGCVFRIEIQAYPEMNLNELYCIIELHFCELSTITQEDFKPDRLQNYQKCIAKFSSKLHNVKFIKEYVPCVFDDSHFCLLKFSLHSVLVDFKYHQQNDLSLHQFMNKITNQFSPHLLTGFYSYYNKMLMQTNEQLANYYQTRVKQCISDEQIQNKYSKFSYLNAKTQNYKPFSEYTNKLNDLKGNPQLQQEISNQIFLEIKHISSQIFVAWYQFIDAYNFMASALTNKLEQEYLQKIKERWGESIFQHIQTVDDLSFQDTQSGKNHKQMAQQYRNNNYYKQLEPLNIEDLDLFPDAKIHPIVFRDVSQKQQIQSKQIKGLHLFVFVHGYQGNSYDLRLWRNNISVRYPEHLTLLSKCNQDNTEQDIMVMGEKLALEVKLWIKEWCPKENFSKLSFIGHSLGGLIIRASLQYLTKYKDKMYTYLSLATPHLGYSLSSSKLVDTGLWVIRKWKKCICLNQLTLNDSQNIQETCLYKLSKLEGLGWFNNIALMSSYQDTYSPFESARIQRPKGNSKDIIITNKMIDNLMETIQNKKIERLDVNYEQSGRSLDVMIGRAAHIAFLENSALIKLSVYSFDELFE</sequence>
<dbReference type="EMBL" id="CAJJDM010000041">
    <property type="protein sequence ID" value="CAD8068711.1"/>
    <property type="molecule type" value="Genomic_DNA"/>
</dbReference>
<dbReference type="PANTHER" id="PTHR12482:SF5">
    <property type="entry name" value="DUF676 DOMAIN-CONTAINING PROTEIN"/>
    <property type="match status" value="1"/>
</dbReference>
<dbReference type="Proteomes" id="UP000688137">
    <property type="component" value="Unassembled WGS sequence"/>
</dbReference>
<dbReference type="InterPro" id="IPR044294">
    <property type="entry name" value="Lipase-like"/>
</dbReference>
<reference evidence="2" key="1">
    <citation type="submission" date="2021-01" db="EMBL/GenBank/DDBJ databases">
        <authorList>
            <consortium name="Genoscope - CEA"/>
            <person name="William W."/>
        </authorList>
    </citation>
    <scope>NUCLEOTIDE SEQUENCE</scope>
</reference>
<evidence type="ECO:0000313" key="3">
    <source>
        <dbReference type="Proteomes" id="UP000688137"/>
    </source>
</evidence>
<dbReference type="OMA" id="YNKMLMQ"/>
<dbReference type="Pfam" id="PF12394">
    <property type="entry name" value="DUF3657"/>
    <property type="match status" value="1"/>
</dbReference>
<dbReference type="PANTHER" id="PTHR12482">
    <property type="entry name" value="LIPASE ROG1-RELATED-RELATED"/>
    <property type="match status" value="1"/>
</dbReference>
<dbReference type="AlphaFoldDB" id="A0A8S1LS87"/>
<proteinExistence type="predicted"/>
<protein>
    <recommendedName>
        <fullName evidence="1">DUF676 domain-containing protein</fullName>
    </recommendedName>
</protein>
<name>A0A8S1LS87_PARPR</name>
<keyword evidence="3" id="KW-1185">Reference proteome</keyword>
<accession>A0A8S1LS87</accession>
<evidence type="ECO:0000313" key="2">
    <source>
        <dbReference type="EMBL" id="CAD8068711.1"/>
    </source>
</evidence>
<dbReference type="Pfam" id="PF05057">
    <property type="entry name" value="DUF676"/>
    <property type="match status" value="1"/>
</dbReference>
<organism evidence="2 3">
    <name type="scientific">Paramecium primaurelia</name>
    <dbReference type="NCBI Taxonomy" id="5886"/>
    <lineage>
        <taxon>Eukaryota</taxon>
        <taxon>Sar</taxon>
        <taxon>Alveolata</taxon>
        <taxon>Ciliophora</taxon>
        <taxon>Intramacronucleata</taxon>
        <taxon>Oligohymenophorea</taxon>
        <taxon>Peniculida</taxon>
        <taxon>Parameciidae</taxon>
        <taxon>Paramecium</taxon>
    </lineage>
</organism>
<gene>
    <name evidence="2" type="ORF">PPRIM_AZ9-3.1.T0420296</name>
</gene>
<evidence type="ECO:0000259" key="1">
    <source>
        <dbReference type="Pfam" id="PF05057"/>
    </source>
</evidence>
<feature type="domain" description="DUF676" evidence="1">
    <location>
        <begin position="411"/>
        <end position="595"/>
    </location>
</feature>
<dbReference type="InterPro" id="IPR007751">
    <property type="entry name" value="DUF676_lipase-like"/>
</dbReference>
<comment type="caution">
    <text evidence="2">The sequence shown here is derived from an EMBL/GenBank/DDBJ whole genome shotgun (WGS) entry which is preliminary data.</text>
</comment>
<dbReference type="FunFam" id="3.40.50.1820:FF:000343">
    <property type="entry name" value="Uncharacterized protein"/>
    <property type="match status" value="1"/>
</dbReference>